<dbReference type="InterPro" id="IPR030184">
    <property type="entry name" value="WAT1-related"/>
</dbReference>
<dbReference type="Gramene" id="Kaladp0761s0001.1.v1.1">
    <property type="protein sequence ID" value="Kaladp0761s0001.1.v1.1.CDS.1"/>
    <property type="gene ID" value="Kaladp0761s0001.v1.1"/>
</dbReference>
<keyword evidence="1 4" id="KW-0812">Transmembrane</keyword>
<sequence>MTGPVATSYLPLMAMIFVQAGYAGLNILSKLAMEDGLHPYILVPYRQIIATFALAPLAFLFERYCYCIDEFTAILGFQVAFAANVKNPTM</sequence>
<keyword evidence="6" id="KW-1185">Reference proteome</keyword>
<proteinExistence type="predicted"/>
<dbReference type="Proteomes" id="UP000594263">
    <property type="component" value="Unplaced"/>
</dbReference>
<dbReference type="PANTHER" id="PTHR31218">
    <property type="entry name" value="WAT1-RELATED PROTEIN"/>
    <property type="match status" value="1"/>
</dbReference>
<feature type="transmembrane region" description="Helical" evidence="4">
    <location>
        <begin position="6"/>
        <end position="28"/>
    </location>
</feature>
<dbReference type="GO" id="GO:0016020">
    <property type="term" value="C:membrane"/>
    <property type="evidence" value="ECO:0007669"/>
    <property type="project" value="InterPro"/>
</dbReference>
<evidence type="ECO:0000256" key="3">
    <source>
        <dbReference type="ARBA" id="ARBA00023136"/>
    </source>
</evidence>
<reference evidence="5" key="1">
    <citation type="submission" date="2021-01" db="UniProtKB">
        <authorList>
            <consortium name="EnsemblPlants"/>
        </authorList>
    </citation>
    <scope>IDENTIFICATION</scope>
</reference>
<evidence type="ECO:0008006" key="7">
    <source>
        <dbReference type="Google" id="ProtNLM"/>
    </source>
</evidence>
<accession>A0A7N0VFN9</accession>
<feature type="transmembrane region" description="Helical" evidence="4">
    <location>
        <begin position="40"/>
        <end position="61"/>
    </location>
</feature>
<name>A0A7N0VFN9_KALFE</name>
<evidence type="ECO:0000256" key="1">
    <source>
        <dbReference type="ARBA" id="ARBA00022692"/>
    </source>
</evidence>
<keyword evidence="3 4" id="KW-0472">Membrane</keyword>
<dbReference type="GO" id="GO:0022857">
    <property type="term" value="F:transmembrane transporter activity"/>
    <property type="evidence" value="ECO:0007669"/>
    <property type="project" value="InterPro"/>
</dbReference>
<evidence type="ECO:0000256" key="4">
    <source>
        <dbReference type="SAM" id="Phobius"/>
    </source>
</evidence>
<protein>
    <recommendedName>
        <fullName evidence="7">WAT1-related protein</fullName>
    </recommendedName>
</protein>
<evidence type="ECO:0000313" key="5">
    <source>
        <dbReference type="EnsemblPlants" id="Kaladp0761s0001.1.v1.1.CDS.1"/>
    </source>
</evidence>
<dbReference type="AlphaFoldDB" id="A0A7N0VFN9"/>
<dbReference type="EnsemblPlants" id="Kaladp0761s0001.1.v1.1">
    <property type="protein sequence ID" value="Kaladp0761s0001.1.v1.1.CDS.1"/>
    <property type="gene ID" value="Kaladp0761s0001.v1.1"/>
</dbReference>
<evidence type="ECO:0000256" key="2">
    <source>
        <dbReference type="ARBA" id="ARBA00022989"/>
    </source>
</evidence>
<keyword evidence="2 4" id="KW-1133">Transmembrane helix</keyword>
<evidence type="ECO:0000313" key="6">
    <source>
        <dbReference type="Proteomes" id="UP000594263"/>
    </source>
</evidence>
<organism evidence="5 6">
    <name type="scientific">Kalanchoe fedtschenkoi</name>
    <name type="common">Lavender scallops</name>
    <name type="synonym">South American air plant</name>
    <dbReference type="NCBI Taxonomy" id="63787"/>
    <lineage>
        <taxon>Eukaryota</taxon>
        <taxon>Viridiplantae</taxon>
        <taxon>Streptophyta</taxon>
        <taxon>Embryophyta</taxon>
        <taxon>Tracheophyta</taxon>
        <taxon>Spermatophyta</taxon>
        <taxon>Magnoliopsida</taxon>
        <taxon>eudicotyledons</taxon>
        <taxon>Gunneridae</taxon>
        <taxon>Pentapetalae</taxon>
        <taxon>Saxifragales</taxon>
        <taxon>Crassulaceae</taxon>
        <taxon>Kalanchoe</taxon>
    </lineage>
</organism>